<sequence>MRSSNAARATNVVPLRPRANPEITIECADNLTFMRKLPNESIHLIITSPPYNIGKEYEKRTTNEIYIEQQAATIAEAVRLLHPRGSICWQVGNGIEEGEVFPLDILLYPKFKDHGLKLRNRIVWTFGHGLHCQKRLSGRHETILWFTKDAVESLIEASLTSIEVAKGQKDSEAALKALSEANSKLVSVDLTRAGVGTYVGIRKQLEAIESLAGKLKAKLTDLESGGG</sequence>
<comment type="catalytic activity">
    <reaction evidence="7">
        <text>a 2'-deoxyadenosine in DNA + S-adenosyl-L-methionine = an N(6)-methyl-2'-deoxyadenosine in DNA + S-adenosyl-L-homocysteine + H(+)</text>
        <dbReference type="Rhea" id="RHEA:15197"/>
        <dbReference type="Rhea" id="RHEA-COMP:12418"/>
        <dbReference type="Rhea" id="RHEA-COMP:12419"/>
        <dbReference type="ChEBI" id="CHEBI:15378"/>
        <dbReference type="ChEBI" id="CHEBI:57856"/>
        <dbReference type="ChEBI" id="CHEBI:59789"/>
        <dbReference type="ChEBI" id="CHEBI:90615"/>
        <dbReference type="ChEBI" id="CHEBI:90616"/>
        <dbReference type="EC" id="2.1.1.72"/>
    </reaction>
</comment>
<comment type="similarity">
    <text evidence="1">Belongs to the N(4)/N(6)-methyltransferase family. N(4) subfamily.</text>
</comment>
<keyword evidence="2 11" id="KW-0489">Methyltransferase</keyword>
<evidence type="ECO:0000256" key="3">
    <source>
        <dbReference type="ARBA" id="ARBA00022679"/>
    </source>
</evidence>
<comment type="catalytic activity">
    <reaction evidence="8">
        <text>a 2'-deoxycytidine in DNA + S-adenosyl-L-methionine = an N(4)-methyl-2'-deoxycytidine in DNA + S-adenosyl-L-homocysteine + H(+)</text>
        <dbReference type="Rhea" id="RHEA:16857"/>
        <dbReference type="Rhea" id="RHEA-COMP:11369"/>
        <dbReference type="Rhea" id="RHEA-COMP:13674"/>
        <dbReference type="ChEBI" id="CHEBI:15378"/>
        <dbReference type="ChEBI" id="CHEBI:57856"/>
        <dbReference type="ChEBI" id="CHEBI:59789"/>
        <dbReference type="ChEBI" id="CHEBI:85452"/>
        <dbReference type="ChEBI" id="CHEBI:137933"/>
        <dbReference type="EC" id="2.1.1.113"/>
    </reaction>
</comment>
<proteinExistence type="inferred from homology"/>
<keyword evidence="12" id="KW-1185">Reference proteome</keyword>
<evidence type="ECO:0000313" key="11">
    <source>
        <dbReference type="EMBL" id="SCB53314.1"/>
    </source>
</evidence>
<dbReference type="Pfam" id="PF01555">
    <property type="entry name" value="N6_N4_Mtase"/>
    <property type="match status" value="1"/>
</dbReference>
<dbReference type="PROSITE" id="PS00093">
    <property type="entry name" value="N4_MTASE"/>
    <property type="match status" value="1"/>
</dbReference>
<dbReference type="GO" id="GO:0003677">
    <property type="term" value="F:DNA binding"/>
    <property type="evidence" value="ECO:0007669"/>
    <property type="project" value="UniProtKB-KW"/>
</dbReference>
<evidence type="ECO:0000256" key="9">
    <source>
        <dbReference type="RuleBase" id="RU362026"/>
    </source>
</evidence>
<accession>A0A1C3XMR5</accession>
<evidence type="ECO:0000259" key="10">
    <source>
        <dbReference type="Pfam" id="PF01555"/>
    </source>
</evidence>
<dbReference type="Gene3D" id="3.40.50.150">
    <property type="entry name" value="Vaccinia Virus protein VP39"/>
    <property type="match status" value="1"/>
</dbReference>
<dbReference type="InterPro" id="IPR017985">
    <property type="entry name" value="MeTrfase_CN4_CS"/>
</dbReference>
<keyword evidence="4" id="KW-0949">S-adenosyl-L-methionine</keyword>
<dbReference type="GO" id="GO:0015667">
    <property type="term" value="F:site-specific DNA-methyltransferase (cytosine-N4-specific) activity"/>
    <property type="evidence" value="ECO:0007669"/>
    <property type="project" value="UniProtKB-EC"/>
</dbReference>
<dbReference type="GO" id="GO:0009007">
    <property type="term" value="F:site-specific DNA-methyltransferase (adenine-specific) activity"/>
    <property type="evidence" value="ECO:0007669"/>
    <property type="project" value="UniProtKB-EC"/>
</dbReference>
<organism evidence="11 12">
    <name type="scientific">Bradyrhizobium shewense</name>
    <dbReference type="NCBI Taxonomy" id="1761772"/>
    <lineage>
        <taxon>Bacteria</taxon>
        <taxon>Pseudomonadati</taxon>
        <taxon>Pseudomonadota</taxon>
        <taxon>Alphaproteobacteria</taxon>
        <taxon>Hyphomicrobiales</taxon>
        <taxon>Nitrobacteraceae</taxon>
        <taxon>Bradyrhizobium</taxon>
    </lineage>
</organism>
<dbReference type="AlphaFoldDB" id="A0A1C3XMR5"/>
<evidence type="ECO:0000256" key="4">
    <source>
        <dbReference type="ARBA" id="ARBA00022691"/>
    </source>
</evidence>
<protein>
    <recommendedName>
        <fullName evidence="9">Methyltransferase</fullName>
        <ecNumber evidence="9">2.1.1.-</ecNumber>
    </recommendedName>
</protein>
<reference evidence="12" key="1">
    <citation type="submission" date="2016-08" db="EMBL/GenBank/DDBJ databases">
        <authorList>
            <person name="Varghese N."/>
            <person name="Submissions Spin"/>
        </authorList>
    </citation>
    <scope>NUCLEOTIDE SEQUENCE [LARGE SCALE GENOMIC DNA]</scope>
    <source>
        <strain evidence="12">ERR11</strain>
    </source>
</reference>
<dbReference type="SUPFAM" id="SSF53335">
    <property type="entry name" value="S-adenosyl-L-methionine-dependent methyltransferases"/>
    <property type="match status" value="1"/>
</dbReference>
<dbReference type="REBASE" id="241755">
    <property type="entry name" value="M.BspERR11ORF101913P"/>
</dbReference>
<evidence type="ECO:0000256" key="8">
    <source>
        <dbReference type="ARBA" id="ARBA00049120"/>
    </source>
</evidence>
<dbReference type="InterPro" id="IPR001091">
    <property type="entry name" value="RM_Methyltransferase"/>
</dbReference>
<keyword evidence="6" id="KW-0238">DNA-binding</keyword>
<keyword evidence="5" id="KW-0680">Restriction system</keyword>
<evidence type="ECO:0000256" key="7">
    <source>
        <dbReference type="ARBA" id="ARBA00047942"/>
    </source>
</evidence>
<dbReference type="Proteomes" id="UP000199184">
    <property type="component" value="Unassembled WGS sequence"/>
</dbReference>
<name>A0A1C3XMR5_9BRAD</name>
<evidence type="ECO:0000256" key="2">
    <source>
        <dbReference type="ARBA" id="ARBA00022603"/>
    </source>
</evidence>
<dbReference type="GO" id="GO:0008170">
    <property type="term" value="F:N-methyltransferase activity"/>
    <property type="evidence" value="ECO:0007669"/>
    <property type="project" value="InterPro"/>
</dbReference>
<keyword evidence="3" id="KW-0808">Transferase</keyword>
<gene>
    <name evidence="11" type="ORF">GA0061098_101913</name>
</gene>
<evidence type="ECO:0000256" key="1">
    <source>
        <dbReference type="ARBA" id="ARBA00010203"/>
    </source>
</evidence>
<dbReference type="PRINTS" id="PR00508">
    <property type="entry name" value="S21N4MTFRASE"/>
</dbReference>
<dbReference type="EMBL" id="FMAI01000019">
    <property type="protein sequence ID" value="SCB53314.1"/>
    <property type="molecule type" value="Genomic_DNA"/>
</dbReference>
<feature type="domain" description="DNA methylase N-4/N-6" evidence="10">
    <location>
        <begin position="42"/>
        <end position="166"/>
    </location>
</feature>
<evidence type="ECO:0000256" key="5">
    <source>
        <dbReference type="ARBA" id="ARBA00022747"/>
    </source>
</evidence>
<evidence type="ECO:0000313" key="12">
    <source>
        <dbReference type="Proteomes" id="UP000199184"/>
    </source>
</evidence>
<evidence type="ECO:0000256" key="6">
    <source>
        <dbReference type="ARBA" id="ARBA00023125"/>
    </source>
</evidence>
<dbReference type="EC" id="2.1.1.-" evidence="9"/>
<dbReference type="GO" id="GO:0032259">
    <property type="term" value="P:methylation"/>
    <property type="evidence" value="ECO:0007669"/>
    <property type="project" value="UniProtKB-KW"/>
</dbReference>
<dbReference type="GO" id="GO:0009307">
    <property type="term" value="P:DNA restriction-modification system"/>
    <property type="evidence" value="ECO:0007669"/>
    <property type="project" value="UniProtKB-KW"/>
</dbReference>
<dbReference type="InterPro" id="IPR029063">
    <property type="entry name" value="SAM-dependent_MTases_sf"/>
</dbReference>
<dbReference type="InterPro" id="IPR002941">
    <property type="entry name" value="DNA_methylase_N4/N6"/>
</dbReference>